<reference evidence="14" key="2">
    <citation type="submission" date="2018-04" db="EMBL/GenBank/DDBJ databases">
        <title>Leveraging single-cell genomics to expand the Fungal Tree of Life.</title>
        <authorList>
            <consortium name="DOE Joint Genome Institute"/>
            <person name="Ahrendt S.R."/>
            <person name="Quandt C.A."/>
            <person name="Ciobanu D."/>
            <person name="Clum A."/>
            <person name="Salamov A."/>
            <person name="Andreopoulos B."/>
            <person name="Cheng J.-F."/>
            <person name="Woyke T."/>
            <person name="Pelin A."/>
            <person name="Henrissat B."/>
            <person name="Benny G.L."/>
            <person name="Smith M.E."/>
            <person name="James T.Y."/>
            <person name="Grigoriev I.V."/>
        </authorList>
    </citation>
    <scope>NUCLEOTIDE SEQUENCE</scope>
    <source>
        <strain evidence="14">ATCC 52028</strain>
    </source>
</reference>
<dbReference type="STRING" id="1555241.A0A4P9WUC7"/>
<keyword evidence="6" id="KW-0509">mRNA transport</keyword>
<dbReference type="InterPro" id="IPR035979">
    <property type="entry name" value="RBD_domain_sf"/>
</dbReference>
<keyword evidence="7 10" id="KW-0694">RNA-binding</keyword>
<keyword evidence="8 11" id="KW-0508">mRNA splicing</keyword>
<evidence type="ECO:0000256" key="1">
    <source>
        <dbReference type="ARBA" id="ARBA00004123"/>
    </source>
</evidence>
<dbReference type="PANTHER" id="PTHR18847">
    <property type="entry name" value="20 KD NUCLEAR CAP BINDING PROTEIN"/>
    <property type="match status" value="1"/>
</dbReference>
<dbReference type="GO" id="GO:0006401">
    <property type="term" value="P:RNA catabolic process"/>
    <property type="evidence" value="ECO:0007669"/>
    <property type="project" value="UniProtKB-ARBA"/>
</dbReference>
<feature type="non-terminal residue" evidence="13">
    <location>
        <position position="167"/>
    </location>
</feature>
<keyword evidence="9 11" id="KW-0539">Nucleus</keyword>
<dbReference type="PANTHER" id="PTHR18847:SF0">
    <property type="entry name" value="NUCLEAR CAP-BINDING PROTEIN SUBUNIT 2"/>
    <property type="match status" value="1"/>
</dbReference>
<evidence type="ECO:0000256" key="10">
    <source>
        <dbReference type="PROSITE-ProRule" id="PRU00176"/>
    </source>
</evidence>
<dbReference type="FunFam" id="3.30.70.330:FF:000538">
    <property type="entry name" value="Nuclear cap-binding protein subunit 2"/>
    <property type="match status" value="1"/>
</dbReference>
<dbReference type="Gene3D" id="3.30.70.330">
    <property type="match status" value="1"/>
</dbReference>
<evidence type="ECO:0000256" key="9">
    <source>
        <dbReference type="ARBA" id="ARBA00023242"/>
    </source>
</evidence>
<evidence type="ECO:0000313" key="13">
    <source>
        <dbReference type="EMBL" id="RKO96874.1"/>
    </source>
</evidence>
<gene>
    <name evidence="13" type="ORF">CAUPRSCDRAFT_2427</name>
    <name evidence="14" type="ORF">CXG81DRAFT_6600</name>
</gene>
<comment type="subcellular location">
    <subcellularLocation>
        <location evidence="1 11">Nucleus</location>
    </subcellularLocation>
</comment>
<evidence type="ECO:0000256" key="5">
    <source>
        <dbReference type="ARBA" id="ARBA00022664"/>
    </source>
</evidence>
<evidence type="ECO:0000256" key="4">
    <source>
        <dbReference type="ARBA" id="ARBA00022448"/>
    </source>
</evidence>
<sequence length="167" mass="18462">VVPSLGVPSNYKDRSFRGSDAEWLQALNTSTTLYIGNLSFYTSEEQILELFSTIGEVKRIIMGLDRFNKSPCGFCFVEYHDHDDALAAVIHLNGTKLDERGIRVDLDPGYQQDRHLGRGKGGGQVRDYFRADFDAGRGGWGALEKQRQGQVYDDVRTVPQGASSGAG</sequence>
<dbReference type="GO" id="GO:0045292">
    <property type="term" value="P:mRNA cis splicing, via spliceosome"/>
    <property type="evidence" value="ECO:0007669"/>
    <property type="project" value="InterPro"/>
</dbReference>
<comment type="similarity">
    <text evidence="2 11">Belongs to the RRM NCBP2 family.</text>
</comment>
<dbReference type="GO" id="GO:0005634">
    <property type="term" value="C:nucleus"/>
    <property type="evidence" value="ECO:0007669"/>
    <property type="project" value="UniProtKB-SubCell"/>
</dbReference>
<dbReference type="InterPro" id="IPR012677">
    <property type="entry name" value="Nucleotide-bd_a/b_plait_sf"/>
</dbReference>
<dbReference type="SMART" id="SM00360">
    <property type="entry name" value="RRM"/>
    <property type="match status" value="1"/>
</dbReference>
<keyword evidence="16" id="KW-1185">Reference proteome</keyword>
<evidence type="ECO:0000313" key="14">
    <source>
        <dbReference type="EMBL" id="RKP00746.1"/>
    </source>
</evidence>
<evidence type="ECO:0000259" key="12">
    <source>
        <dbReference type="PROSITE" id="PS50102"/>
    </source>
</evidence>
<evidence type="ECO:0000313" key="16">
    <source>
        <dbReference type="Proteomes" id="UP000274922"/>
    </source>
</evidence>
<keyword evidence="5 11" id="KW-0507">mRNA processing</keyword>
<dbReference type="OrthoDB" id="201398at2759"/>
<accession>A0A4P9WUC7</accession>
<dbReference type="InterPro" id="IPR027157">
    <property type="entry name" value="NCBP2"/>
</dbReference>
<evidence type="ECO:0000256" key="8">
    <source>
        <dbReference type="ARBA" id="ARBA00023187"/>
    </source>
</evidence>
<dbReference type="SUPFAM" id="SSF54928">
    <property type="entry name" value="RNA-binding domain, RBD"/>
    <property type="match status" value="1"/>
</dbReference>
<name>A0A4P9WUC7_9FUNG</name>
<dbReference type="GO" id="GO:0051028">
    <property type="term" value="P:mRNA transport"/>
    <property type="evidence" value="ECO:0007669"/>
    <property type="project" value="UniProtKB-KW"/>
</dbReference>
<dbReference type="GO" id="GO:0000339">
    <property type="term" value="F:RNA cap binding"/>
    <property type="evidence" value="ECO:0007669"/>
    <property type="project" value="InterPro"/>
</dbReference>
<dbReference type="Proteomes" id="UP000268535">
    <property type="component" value="Unassembled WGS sequence"/>
</dbReference>
<evidence type="ECO:0000256" key="3">
    <source>
        <dbReference type="ARBA" id="ARBA00019878"/>
    </source>
</evidence>
<dbReference type="CDD" id="cd12240">
    <property type="entry name" value="RRM_NCBP2"/>
    <property type="match status" value="1"/>
</dbReference>
<dbReference type="AlphaFoldDB" id="A0A4P9WUC7"/>
<feature type="domain" description="RRM" evidence="12">
    <location>
        <begin position="31"/>
        <end position="109"/>
    </location>
</feature>
<organism evidence="13 15">
    <name type="scientific">Caulochytrium protostelioides</name>
    <dbReference type="NCBI Taxonomy" id="1555241"/>
    <lineage>
        <taxon>Eukaryota</taxon>
        <taxon>Fungi</taxon>
        <taxon>Fungi incertae sedis</taxon>
        <taxon>Chytridiomycota</taxon>
        <taxon>Chytridiomycota incertae sedis</taxon>
        <taxon>Chytridiomycetes</taxon>
        <taxon>Caulochytriales</taxon>
        <taxon>Caulochytriaceae</taxon>
        <taxon>Caulochytrium</taxon>
    </lineage>
</organism>
<keyword evidence="4" id="KW-0813">Transport</keyword>
<dbReference type="InterPro" id="IPR000504">
    <property type="entry name" value="RRM_dom"/>
</dbReference>
<evidence type="ECO:0000313" key="15">
    <source>
        <dbReference type="Proteomes" id="UP000268535"/>
    </source>
</evidence>
<dbReference type="EMBL" id="ML009552">
    <property type="protein sequence ID" value="RKO96874.1"/>
    <property type="molecule type" value="Genomic_DNA"/>
</dbReference>
<proteinExistence type="inferred from homology"/>
<protein>
    <recommendedName>
        <fullName evidence="3 11">Nuclear cap-binding protein subunit 2</fullName>
    </recommendedName>
    <alternativeName>
        <fullName evidence="11">20 kDa nuclear cap-binding protein</fullName>
    </alternativeName>
</protein>
<dbReference type="Pfam" id="PF00076">
    <property type="entry name" value="RRM_1"/>
    <property type="match status" value="1"/>
</dbReference>
<dbReference type="Proteomes" id="UP000274922">
    <property type="component" value="Unassembled WGS sequence"/>
</dbReference>
<dbReference type="PROSITE" id="PS50102">
    <property type="entry name" value="RRM"/>
    <property type="match status" value="1"/>
</dbReference>
<evidence type="ECO:0000256" key="2">
    <source>
        <dbReference type="ARBA" id="ARBA00010725"/>
    </source>
</evidence>
<evidence type="ECO:0000256" key="6">
    <source>
        <dbReference type="ARBA" id="ARBA00022816"/>
    </source>
</evidence>
<reference evidence="15 16" key="1">
    <citation type="journal article" date="2018" name="Nat. Microbiol.">
        <title>Leveraging single-cell genomics to expand the fungal tree of life.</title>
        <authorList>
            <person name="Ahrendt S.R."/>
            <person name="Quandt C.A."/>
            <person name="Ciobanu D."/>
            <person name="Clum A."/>
            <person name="Salamov A."/>
            <person name="Andreopoulos B."/>
            <person name="Cheng J.F."/>
            <person name="Woyke T."/>
            <person name="Pelin A."/>
            <person name="Henrissat B."/>
            <person name="Reynolds N.K."/>
            <person name="Benny G.L."/>
            <person name="Smith M.E."/>
            <person name="James T.Y."/>
            <person name="Grigoriev I.V."/>
        </authorList>
    </citation>
    <scope>NUCLEOTIDE SEQUENCE [LARGE SCALE GENOMIC DNA]</scope>
    <source>
        <strain evidence="15 16">ATCC 52028</strain>
    </source>
</reference>
<dbReference type="InterPro" id="IPR034148">
    <property type="entry name" value="NCBP2_RRM"/>
</dbReference>
<evidence type="ECO:0000256" key="11">
    <source>
        <dbReference type="RuleBase" id="RU364036"/>
    </source>
</evidence>
<dbReference type="GO" id="GO:0005846">
    <property type="term" value="C:nuclear cap binding complex"/>
    <property type="evidence" value="ECO:0007669"/>
    <property type="project" value="InterPro"/>
</dbReference>
<feature type="non-terminal residue" evidence="13">
    <location>
        <position position="1"/>
    </location>
</feature>
<reference evidence="13" key="3">
    <citation type="submission" date="2018-08" db="EMBL/GenBank/DDBJ databases">
        <title>Leveraging single-cell genomics to expand the Fungal Tree of Life.</title>
        <authorList>
            <consortium name="DOE Joint Genome Institute"/>
            <person name="Ahrendt S.R."/>
            <person name="Quandt C.A."/>
            <person name="Ciobanu D."/>
            <person name="Clum A."/>
            <person name="Salamov A."/>
            <person name="Andreopoulos B."/>
            <person name="Cheng J.-F."/>
            <person name="Woyke T."/>
            <person name="Pelin A."/>
            <person name="Henrissat B."/>
            <person name="Reynolds N."/>
            <person name="Benny G.L."/>
            <person name="Smith M.E."/>
            <person name="James T.Y."/>
            <person name="Grigoriev I.V."/>
        </authorList>
    </citation>
    <scope>NUCLEOTIDE SEQUENCE</scope>
    <source>
        <strain evidence="13">ATCC 52028</strain>
    </source>
</reference>
<dbReference type="EMBL" id="ML014201">
    <property type="protein sequence ID" value="RKP00746.1"/>
    <property type="molecule type" value="Genomic_DNA"/>
</dbReference>
<evidence type="ECO:0000256" key="7">
    <source>
        <dbReference type="ARBA" id="ARBA00022884"/>
    </source>
</evidence>